<dbReference type="PANTHER" id="PTHR20933:SF4">
    <property type="entry name" value="F-BOX INVOLVED IN POLYQ PATHOGENESIS, ISOFORM A"/>
    <property type="match status" value="1"/>
</dbReference>
<gene>
    <name evidence="3" type="ORF">L596_003363</name>
</gene>
<evidence type="ECO:0000313" key="4">
    <source>
        <dbReference type="Proteomes" id="UP000298663"/>
    </source>
</evidence>
<proteinExistence type="predicted"/>
<dbReference type="OrthoDB" id="3219396at2759"/>
<dbReference type="PROSITE" id="PS50181">
    <property type="entry name" value="FBOX"/>
    <property type="match status" value="1"/>
</dbReference>
<evidence type="ECO:0000313" key="3">
    <source>
        <dbReference type="EMBL" id="TMS36113.1"/>
    </source>
</evidence>
<keyword evidence="4" id="KW-1185">Reference proteome</keyword>
<dbReference type="SUPFAM" id="SSF81383">
    <property type="entry name" value="F-box domain"/>
    <property type="match status" value="1"/>
</dbReference>
<reference evidence="3 4" key="2">
    <citation type="journal article" date="2019" name="G3 (Bethesda)">
        <title>Hybrid Assembly of the Genome of the Entomopathogenic Nematode Steinernema carpocapsae Identifies the X-Chromosome.</title>
        <authorList>
            <person name="Serra L."/>
            <person name="Macchietto M."/>
            <person name="Macias-Munoz A."/>
            <person name="McGill C.J."/>
            <person name="Rodriguez I.M."/>
            <person name="Rodriguez B."/>
            <person name="Murad R."/>
            <person name="Mortazavi A."/>
        </authorList>
    </citation>
    <scope>NUCLEOTIDE SEQUENCE [LARGE SCALE GENOMIC DNA]</scope>
    <source>
        <strain evidence="3 4">ALL</strain>
    </source>
</reference>
<evidence type="ECO:0000256" key="1">
    <source>
        <dbReference type="ARBA" id="ARBA00022786"/>
    </source>
</evidence>
<dbReference type="InterPro" id="IPR006553">
    <property type="entry name" value="Leu-rich_rpt_Cys-con_subtyp"/>
</dbReference>
<protein>
    <recommendedName>
        <fullName evidence="2">F-box domain-containing protein</fullName>
    </recommendedName>
</protein>
<dbReference type="SMART" id="SM00256">
    <property type="entry name" value="FBOX"/>
    <property type="match status" value="1"/>
</dbReference>
<name>A0A4V6I7Y4_STECR</name>
<dbReference type="InterPro" id="IPR032675">
    <property type="entry name" value="LRR_dom_sf"/>
</dbReference>
<dbReference type="STRING" id="34508.A0A4V6I7Y4"/>
<feature type="domain" description="F-box" evidence="2">
    <location>
        <begin position="136"/>
        <end position="182"/>
    </location>
</feature>
<dbReference type="SMART" id="SM00367">
    <property type="entry name" value="LRR_CC"/>
    <property type="match status" value="4"/>
</dbReference>
<dbReference type="Pfam" id="PF12937">
    <property type="entry name" value="F-box-like"/>
    <property type="match status" value="1"/>
</dbReference>
<dbReference type="EMBL" id="CM016762">
    <property type="protein sequence ID" value="TMS36113.1"/>
    <property type="molecule type" value="Genomic_DNA"/>
</dbReference>
<dbReference type="Gene3D" id="3.80.10.10">
    <property type="entry name" value="Ribonuclease Inhibitor"/>
    <property type="match status" value="3"/>
</dbReference>
<dbReference type="SUPFAM" id="SSF52047">
    <property type="entry name" value="RNI-like"/>
    <property type="match status" value="1"/>
</dbReference>
<organism evidence="3 4">
    <name type="scientific">Steinernema carpocapsae</name>
    <name type="common">Entomopathogenic nematode</name>
    <dbReference type="NCBI Taxonomy" id="34508"/>
    <lineage>
        <taxon>Eukaryota</taxon>
        <taxon>Metazoa</taxon>
        <taxon>Ecdysozoa</taxon>
        <taxon>Nematoda</taxon>
        <taxon>Chromadorea</taxon>
        <taxon>Rhabditida</taxon>
        <taxon>Tylenchina</taxon>
        <taxon>Panagrolaimomorpha</taxon>
        <taxon>Strongyloidoidea</taxon>
        <taxon>Steinernematidae</taxon>
        <taxon>Steinernema</taxon>
    </lineage>
</organism>
<dbReference type="Proteomes" id="UP000298663">
    <property type="component" value="Chromosome X"/>
</dbReference>
<accession>A0A4V6I7Y4</accession>
<dbReference type="InterPro" id="IPR036047">
    <property type="entry name" value="F-box-like_dom_sf"/>
</dbReference>
<evidence type="ECO:0000259" key="2">
    <source>
        <dbReference type="PROSITE" id="PS50181"/>
    </source>
</evidence>
<dbReference type="PANTHER" id="PTHR20933">
    <property type="entry name" value="F-BOX ONLY PROTEIN 33"/>
    <property type="match status" value="1"/>
</dbReference>
<comment type="caution">
    <text evidence="3">The sequence shown here is derived from an EMBL/GenBank/DDBJ whole genome shotgun (WGS) entry which is preliminary data.</text>
</comment>
<reference evidence="3 4" key="1">
    <citation type="journal article" date="2015" name="Genome Biol.">
        <title>Comparative genomics of Steinernema reveals deeply conserved gene regulatory networks.</title>
        <authorList>
            <person name="Dillman A.R."/>
            <person name="Macchietto M."/>
            <person name="Porter C.F."/>
            <person name="Rogers A."/>
            <person name="Williams B."/>
            <person name="Antoshechkin I."/>
            <person name="Lee M.M."/>
            <person name="Goodwin Z."/>
            <person name="Lu X."/>
            <person name="Lewis E.E."/>
            <person name="Goodrich-Blair H."/>
            <person name="Stock S.P."/>
            <person name="Adams B.J."/>
            <person name="Sternberg P.W."/>
            <person name="Mortazavi A."/>
        </authorList>
    </citation>
    <scope>NUCLEOTIDE SEQUENCE [LARGE SCALE GENOMIC DNA]</scope>
    <source>
        <strain evidence="3 4">ALL</strain>
    </source>
</reference>
<dbReference type="AlphaFoldDB" id="A0A4V6I7Y4"/>
<dbReference type="InterPro" id="IPR001810">
    <property type="entry name" value="F-box_dom"/>
</dbReference>
<dbReference type="GO" id="GO:0031398">
    <property type="term" value="P:positive regulation of protein ubiquitination"/>
    <property type="evidence" value="ECO:0007669"/>
    <property type="project" value="TreeGrafter"/>
</dbReference>
<keyword evidence="1" id="KW-0833">Ubl conjugation pathway</keyword>
<dbReference type="EMBL" id="AZBU02000001">
    <property type="protein sequence ID" value="TMS36113.1"/>
    <property type="molecule type" value="Genomic_DNA"/>
</dbReference>
<sequence length="507" mass="58364">MSVGSMELNRYEVPQTSLLRKRMVQGGLVRANSTDRHHLHSDFRLLIPSDYRPSSENGAQMVVYRKKKLFFPGQNHFSECNLDTAQGRNSEDSSISWTQKKKGLKDSEEWKKKKSRILSKMRALGKINLALIIARMPTIEKLPDKVLQQIFSYLSPYQTLAAGRVCRRWRELTYGPALWQFVSFRANHGGIQVTNLDYFINLIGTRFTELKVTELATDLITPNVLHELAGRCPRLEHLTLDFSTAMQLHDFTDLQCFPSRLRGLTLCLGENIFLEGFLRKVYTFISSVEILHIIGTYEKVEDEEEEVFETVNVNKLKQYLPNLRVVNLWGVPFITDENVDQLSSNCAHLECLCVNYSTKVTGSSLQLVLQRCKKLRSLFLAYTSLNNELIQMIDWSKTKIEELDIRGTDLSSEALIHLLTSLPHLVWLDASWQEHFNDQVLDTWMQSGAMSNIQYLNLDTCDSLSEATLTELVSRHGHQLHGLNLGGHHKLLEYFWMNMIPKLRNIK</sequence>